<organism evidence="4 5">
    <name type="scientific">Corynebacterium halotolerans YIM 70093 = DSM 44683</name>
    <dbReference type="NCBI Taxonomy" id="1121362"/>
    <lineage>
        <taxon>Bacteria</taxon>
        <taxon>Bacillati</taxon>
        <taxon>Actinomycetota</taxon>
        <taxon>Actinomycetes</taxon>
        <taxon>Mycobacteriales</taxon>
        <taxon>Corynebacteriaceae</taxon>
        <taxon>Corynebacterium</taxon>
    </lineage>
</organism>
<sequence>MSAENSPGGYDRGQILLIVLVALALIASLIMLFTNSDGALKIALLAALWAAIIGFFLVTRYRRQAERSQEEMEHREDLHRAEMEKAAAERRSEQRGREVELRDKQLARDTEVLEEIKQELAALRAQLEELNGREFGYEPAALRAEARRIQELEARTSAARAGFDAGDLVDLDDDSDRDAAATGSDARGKPLRPHVSGAPSAEAISGRLGQYEPSRPQVNPLTNLISESYRQERQGEEAPATGKGPRRIFDTGSFQTVPWDQGGAEDAKSKGAAGQDDKKSAEDEKPAEPKNGKKQDKKSEKKADKPDQSEKKAGKTPGKPAEPAAESAAEPQKKGQADEGGQADKTEKPATATPVTDAPVEDDEPRRGRRRRDEHTEGISVAELMANLKKKEN</sequence>
<feature type="region of interest" description="Disordered" evidence="1">
    <location>
        <begin position="69"/>
        <end position="96"/>
    </location>
</feature>
<dbReference type="RefSeq" id="WP_015401859.1">
    <property type="nucleotide sequence ID" value="NC_020302.1"/>
</dbReference>
<keyword evidence="2" id="KW-0812">Transmembrane</keyword>
<feature type="compositionally biased region" description="Low complexity" evidence="1">
    <location>
        <begin position="321"/>
        <end position="330"/>
    </location>
</feature>
<reference evidence="4 5" key="1">
    <citation type="journal article" date="2012" name="Stand. Genomic Sci.">
        <title>Genome sequence of the halotolerant bacterium Corynebacterium halotolerans type strain YIM 70093(T) (= DSM 44683(T)).</title>
        <authorList>
            <person name="Ruckert C."/>
            <person name="Albersmeier A."/>
            <person name="Al-Dilaimi A."/>
            <person name="Niehaus K."/>
            <person name="Szczepanowski R."/>
            <person name="Kalinowski J."/>
        </authorList>
    </citation>
    <scope>NUCLEOTIDE SEQUENCE [LARGE SCALE GENOMIC DNA]</scope>
    <source>
        <strain evidence="4">YIM 70093</strain>
    </source>
</reference>
<gene>
    <name evidence="4" type="ORF">A605_12240</name>
</gene>
<dbReference type="InterPro" id="IPR046706">
    <property type="entry name" value="DUF6779"/>
</dbReference>
<feature type="transmembrane region" description="Helical" evidence="2">
    <location>
        <begin position="39"/>
        <end position="58"/>
    </location>
</feature>
<feature type="compositionally biased region" description="Polar residues" evidence="1">
    <location>
        <begin position="216"/>
        <end position="228"/>
    </location>
</feature>
<evidence type="ECO:0000259" key="3">
    <source>
        <dbReference type="Pfam" id="PF20570"/>
    </source>
</evidence>
<dbReference type="HOGENOM" id="CLU_056332_0_0_11"/>
<feature type="domain" description="DUF6779" evidence="3">
    <location>
        <begin position="40"/>
        <end position="148"/>
    </location>
</feature>
<dbReference type="KEGG" id="chn:A605_12240"/>
<keyword evidence="4" id="KW-0645">Protease</keyword>
<proteinExistence type="predicted"/>
<dbReference type="Pfam" id="PF20570">
    <property type="entry name" value="DUF6779"/>
    <property type="match status" value="1"/>
</dbReference>
<feature type="compositionally biased region" description="Basic and acidic residues" evidence="1">
    <location>
        <begin position="331"/>
        <end position="348"/>
    </location>
</feature>
<dbReference type="EMBL" id="CP003697">
    <property type="protein sequence ID" value="AGF73444.1"/>
    <property type="molecule type" value="Genomic_DNA"/>
</dbReference>
<dbReference type="AlphaFoldDB" id="M1N0F5"/>
<keyword evidence="4" id="KW-0482">Metalloprotease</keyword>
<feature type="compositionally biased region" description="Acidic residues" evidence="1">
    <location>
        <begin position="167"/>
        <end position="176"/>
    </location>
</feature>
<dbReference type="STRING" id="1121362.A605_12240"/>
<dbReference type="GO" id="GO:0008237">
    <property type="term" value="F:metallopeptidase activity"/>
    <property type="evidence" value="ECO:0007669"/>
    <property type="project" value="UniProtKB-KW"/>
</dbReference>
<protein>
    <submittedName>
        <fullName evidence="4">Zinc metalloprotease</fullName>
    </submittedName>
</protein>
<dbReference type="eggNOG" id="ENOG5033Y1Q">
    <property type="taxonomic scope" value="Bacteria"/>
</dbReference>
<evidence type="ECO:0000313" key="5">
    <source>
        <dbReference type="Proteomes" id="UP000011723"/>
    </source>
</evidence>
<keyword evidence="5" id="KW-1185">Reference proteome</keyword>
<keyword evidence="4" id="KW-0378">Hydrolase</keyword>
<feature type="compositionally biased region" description="Basic and acidic residues" evidence="1">
    <location>
        <begin position="265"/>
        <end position="313"/>
    </location>
</feature>
<feature type="region of interest" description="Disordered" evidence="1">
    <location>
        <begin position="166"/>
        <end position="393"/>
    </location>
</feature>
<evidence type="ECO:0000256" key="2">
    <source>
        <dbReference type="SAM" id="Phobius"/>
    </source>
</evidence>
<dbReference type="Proteomes" id="UP000011723">
    <property type="component" value="Chromosome"/>
</dbReference>
<dbReference type="GO" id="GO:0006508">
    <property type="term" value="P:proteolysis"/>
    <property type="evidence" value="ECO:0007669"/>
    <property type="project" value="UniProtKB-KW"/>
</dbReference>
<name>M1N0F5_9CORY</name>
<keyword evidence="2" id="KW-0472">Membrane</keyword>
<accession>M1N0F5</accession>
<keyword evidence="2" id="KW-1133">Transmembrane helix</keyword>
<evidence type="ECO:0000256" key="1">
    <source>
        <dbReference type="SAM" id="MobiDB-lite"/>
    </source>
</evidence>
<dbReference type="PATRIC" id="fig|1121362.3.peg.2485"/>
<evidence type="ECO:0000313" key="4">
    <source>
        <dbReference type="EMBL" id="AGF73444.1"/>
    </source>
</evidence>
<feature type="transmembrane region" description="Helical" evidence="2">
    <location>
        <begin position="15"/>
        <end position="33"/>
    </location>
</feature>
<dbReference type="OrthoDB" id="4409518at2"/>